<dbReference type="Pfam" id="PF05580">
    <property type="entry name" value="Peptidase_S55"/>
    <property type="match status" value="1"/>
</dbReference>
<evidence type="ECO:0000313" key="2">
    <source>
        <dbReference type="EMBL" id="CEI73688.1"/>
    </source>
</evidence>
<dbReference type="InterPro" id="IPR008763">
    <property type="entry name" value="Peptidase_S55"/>
</dbReference>
<dbReference type="SUPFAM" id="SSF50494">
    <property type="entry name" value="Trypsin-like serine proteases"/>
    <property type="match status" value="1"/>
</dbReference>
<dbReference type="Gene3D" id="2.30.42.10">
    <property type="match status" value="1"/>
</dbReference>
<dbReference type="Proteomes" id="UP000245695">
    <property type="component" value="Chromosome 1"/>
</dbReference>
<dbReference type="AlphaFoldDB" id="A0A2P2BTJ6"/>
<proteinExistence type="predicted"/>
<dbReference type="InterPro" id="IPR009003">
    <property type="entry name" value="Peptidase_S1_PA"/>
</dbReference>
<protein>
    <submittedName>
        <fullName evidence="2">SpoIVB protein</fullName>
    </submittedName>
</protein>
<sequence>MKIKRNSVFLTLAIMVAILLISITYDGIKNYYIEAVNKSNKYVYPCGNLIGIKAKTDGALVIGYEDESLEYIGGIKKGDNIIKINEKKIENAYDIYEYIKDIKEDFVYLTVERDSKELVIKIKLKVEDEEKRLGLWVRDKVSGVGTMTFYDPDNEEFKAIGHPIKDFDTSKILKIKEGSVYYPTEVNLEKSTESVIGNFDCNLDEYNLIGTFSNNDNEGIEGNIINNIKHKLPLIKVGNKNEIKRGKASILLENEEGYVYPYDINIENIYENKGDKNIVIEIIDEKLVNYTGGIVQGMSGAPIIQNNKLVGALTHVFEDNAKKGYGIFIDEMIELDKRN</sequence>
<organism evidence="2 3">
    <name type="scientific">Romboutsia hominis</name>
    <dbReference type="NCBI Taxonomy" id="1507512"/>
    <lineage>
        <taxon>Bacteria</taxon>
        <taxon>Bacillati</taxon>
        <taxon>Bacillota</taxon>
        <taxon>Clostridia</taxon>
        <taxon>Peptostreptococcales</taxon>
        <taxon>Peptostreptococcaceae</taxon>
        <taxon>Romboutsia</taxon>
    </lineage>
</organism>
<dbReference type="KEGG" id="rhom:FRIFI_2160"/>
<evidence type="ECO:0000313" key="3">
    <source>
        <dbReference type="Proteomes" id="UP000245695"/>
    </source>
</evidence>
<accession>A0A2P2BTJ6</accession>
<dbReference type="InterPro" id="IPR036034">
    <property type="entry name" value="PDZ_sf"/>
</dbReference>
<reference evidence="2 3" key="1">
    <citation type="submission" date="2014-09" db="EMBL/GenBank/DDBJ databases">
        <authorList>
            <person name="Hornung B.V."/>
        </authorList>
    </citation>
    <scope>NUCLEOTIDE SEQUENCE [LARGE SCALE GENOMIC DNA]</scope>
    <source>
        <strain evidence="2 3">FRIFI</strain>
    </source>
</reference>
<keyword evidence="3" id="KW-1185">Reference proteome</keyword>
<dbReference type="SUPFAM" id="SSF50156">
    <property type="entry name" value="PDZ domain-like"/>
    <property type="match status" value="1"/>
</dbReference>
<dbReference type="EMBL" id="LN650648">
    <property type="protein sequence ID" value="CEI73688.1"/>
    <property type="molecule type" value="Genomic_DNA"/>
</dbReference>
<dbReference type="PROSITE" id="PS51494">
    <property type="entry name" value="SPOIVB"/>
    <property type="match status" value="1"/>
</dbReference>
<feature type="domain" description="Peptidase S55" evidence="1">
    <location>
        <begin position="114"/>
        <end position="339"/>
    </location>
</feature>
<name>A0A2P2BTJ6_9FIRM</name>
<dbReference type="RefSeq" id="WP_166505844.1">
    <property type="nucleotide sequence ID" value="NZ_JAKNTL010000007.1"/>
</dbReference>
<evidence type="ECO:0000259" key="1">
    <source>
        <dbReference type="PROSITE" id="PS51494"/>
    </source>
</evidence>
<gene>
    <name evidence="2" type="ORF">FRIFI_2160</name>
</gene>